<dbReference type="InterPro" id="IPR002104">
    <property type="entry name" value="Integrase_catalytic"/>
</dbReference>
<evidence type="ECO:0000259" key="3">
    <source>
        <dbReference type="PROSITE" id="PS51898"/>
    </source>
</evidence>
<dbReference type="SUPFAM" id="SSF56349">
    <property type="entry name" value="DNA breaking-rejoining enzymes"/>
    <property type="match status" value="1"/>
</dbReference>
<organism evidence="5 7">
    <name type="scientific">Novosphingobium panipatense</name>
    <dbReference type="NCBI Taxonomy" id="428991"/>
    <lineage>
        <taxon>Bacteria</taxon>
        <taxon>Pseudomonadati</taxon>
        <taxon>Pseudomonadota</taxon>
        <taxon>Alphaproteobacteria</taxon>
        <taxon>Sphingomonadales</taxon>
        <taxon>Sphingomonadaceae</taxon>
        <taxon>Novosphingobium</taxon>
    </lineage>
</organism>
<dbReference type="PANTHER" id="PTHR30349">
    <property type="entry name" value="PHAGE INTEGRASE-RELATED"/>
    <property type="match status" value="1"/>
</dbReference>
<dbReference type="InterPro" id="IPR011010">
    <property type="entry name" value="DNA_brk_join_enz"/>
</dbReference>
<dbReference type="PANTHER" id="PTHR30349:SF64">
    <property type="entry name" value="PROPHAGE INTEGRASE INTD-RELATED"/>
    <property type="match status" value="1"/>
</dbReference>
<dbReference type="EMBL" id="FXUI01000019">
    <property type="protein sequence ID" value="SMP81711.1"/>
    <property type="molecule type" value="Genomic_DNA"/>
</dbReference>
<evidence type="ECO:0000313" key="5">
    <source>
        <dbReference type="EMBL" id="SMP82691.1"/>
    </source>
</evidence>
<comment type="caution">
    <text evidence="5">The sequence shown here is derived from an EMBL/GenBank/DDBJ whole genome shotgun (WGS) entry which is preliminary data.</text>
</comment>
<dbReference type="Proteomes" id="UP001157910">
    <property type="component" value="Unassembled WGS sequence"/>
</dbReference>
<evidence type="ECO:0000313" key="7">
    <source>
        <dbReference type="Proteomes" id="UP001157910"/>
    </source>
</evidence>
<feature type="domain" description="Tyr recombinase" evidence="3">
    <location>
        <begin position="97"/>
        <end position="293"/>
    </location>
</feature>
<dbReference type="EMBL" id="FXUI01000027">
    <property type="protein sequence ID" value="SMP82691.1"/>
    <property type="molecule type" value="Genomic_DNA"/>
</dbReference>
<evidence type="ECO:0000256" key="2">
    <source>
        <dbReference type="ARBA" id="ARBA00023172"/>
    </source>
</evidence>
<dbReference type="InterPro" id="IPR050090">
    <property type="entry name" value="Tyrosine_recombinase_XerCD"/>
</dbReference>
<gene>
    <name evidence="4" type="ORF">SAMN06296065_1193</name>
    <name evidence="5" type="ORF">SAMN06296065_12710</name>
    <name evidence="6" type="ORF">SAMN06296065_1422</name>
</gene>
<dbReference type="PROSITE" id="PS51898">
    <property type="entry name" value="TYR_RECOMBINASE"/>
    <property type="match status" value="1"/>
</dbReference>
<protein>
    <submittedName>
        <fullName evidence="5">Site-specific recombinase XerD</fullName>
    </submittedName>
</protein>
<sequence>MMNAQIERYVALHRSFGRKFEVQEQLLRLFAAYARGFGDRHVTVERLYDWCRSASSQNVARDRFDHLRRFCLYAHAEDRQHRVPPAGVFGRGKRRRPTPHIIEPEQVQAIMQAALDLPPKGKISPHTYHYLFGLLATTGLRLSEALALQREDFTADGLIIRNGKFGKQRLLPIQPSTRKALEAYLAVRRKLGAHGNDLFVHIRGHAPSTTRAYIMFVRLARELGFRGPPGDPGMRVHDLRHTFAVRSLESCPRDWEAIRHHMAALSSYLGHTDVANTYWYLEATPVLLRDIAVAGEQLFLGGAA</sequence>
<evidence type="ECO:0000313" key="4">
    <source>
        <dbReference type="EMBL" id="SMP81711.1"/>
    </source>
</evidence>
<reference evidence="5 7" key="1">
    <citation type="submission" date="2017-05" db="EMBL/GenBank/DDBJ databases">
        <authorList>
            <person name="Varghese N."/>
            <person name="Submissions S."/>
        </authorList>
    </citation>
    <scope>NUCLEOTIDE SEQUENCE [LARGE SCALE GENOMIC DNA]</scope>
    <source>
        <strain evidence="5 7">SM16</strain>
    </source>
</reference>
<dbReference type="InterPro" id="IPR013762">
    <property type="entry name" value="Integrase-like_cat_sf"/>
</dbReference>
<evidence type="ECO:0000313" key="6">
    <source>
        <dbReference type="EMBL" id="SMP83156.1"/>
    </source>
</evidence>
<dbReference type="RefSeq" id="WP_283407095.1">
    <property type="nucleotide sequence ID" value="NZ_FXUI01000019.1"/>
</dbReference>
<accession>A0ABY1QW60</accession>
<keyword evidence="2" id="KW-0233">DNA recombination</keyword>
<dbReference type="Pfam" id="PF00589">
    <property type="entry name" value="Phage_integrase"/>
    <property type="match status" value="1"/>
</dbReference>
<dbReference type="EMBL" id="FXUI01000042">
    <property type="protein sequence ID" value="SMP83156.1"/>
    <property type="molecule type" value="Genomic_DNA"/>
</dbReference>
<name>A0ABY1QW60_9SPHN</name>
<keyword evidence="1" id="KW-0229">DNA integration</keyword>
<keyword evidence="7" id="KW-1185">Reference proteome</keyword>
<dbReference type="Gene3D" id="1.10.443.10">
    <property type="entry name" value="Intergrase catalytic core"/>
    <property type="match status" value="1"/>
</dbReference>
<proteinExistence type="predicted"/>
<evidence type="ECO:0000256" key="1">
    <source>
        <dbReference type="ARBA" id="ARBA00022908"/>
    </source>
</evidence>